<dbReference type="AlphaFoldDB" id="A0A6M4A1R3"/>
<gene>
    <name evidence="2" type="ORF">EJG51_005430</name>
</gene>
<organism evidence="2 3">
    <name type="scientific">Undibacterium piscinae</name>
    <dbReference type="NCBI Taxonomy" id="2495591"/>
    <lineage>
        <taxon>Bacteria</taxon>
        <taxon>Pseudomonadati</taxon>
        <taxon>Pseudomonadota</taxon>
        <taxon>Betaproteobacteria</taxon>
        <taxon>Burkholderiales</taxon>
        <taxon>Oxalobacteraceae</taxon>
        <taxon>Undibacterium</taxon>
    </lineage>
</organism>
<protein>
    <recommendedName>
        <fullName evidence="4">Lipoprotein</fullName>
    </recommendedName>
</protein>
<evidence type="ECO:0000313" key="2">
    <source>
        <dbReference type="EMBL" id="QJQ04497.1"/>
    </source>
</evidence>
<feature type="signal peptide" evidence="1">
    <location>
        <begin position="1"/>
        <end position="19"/>
    </location>
</feature>
<dbReference type="KEGG" id="upi:EJG51_005430"/>
<accession>A0A6M4A1R3</accession>
<proteinExistence type="predicted"/>
<evidence type="ECO:0008006" key="4">
    <source>
        <dbReference type="Google" id="ProtNLM"/>
    </source>
</evidence>
<name>A0A6M4A1R3_9BURK</name>
<keyword evidence="3" id="KW-1185">Reference proteome</keyword>
<keyword evidence="1" id="KW-0732">Signal</keyword>
<dbReference type="Proteomes" id="UP000274350">
    <property type="component" value="Chromosome"/>
</dbReference>
<dbReference type="EMBL" id="CP051152">
    <property type="protein sequence ID" value="QJQ04497.1"/>
    <property type="molecule type" value="Genomic_DNA"/>
</dbReference>
<evidence type="ECO:0000313" key="3">
    <source>
        <dbReference type="Proteomes" id="UP000274350"/>
    </source>
</evidence>
<evidence type="ECO:0000256" key="1">
    <source>
        <dbReference type="SAM" id="SignalP"/>
    </source>
</evidence>
<sequence>MRTCIFRIALLLCSLSLNACTVIAIADVAVSTTVKLGGAVVGTAIDVTKAGIDVATGSNK</sequence>
<reference evidence="2 3" key="1">
    <citation type="journal article" date="2019" name="Int. J. Syst. Evol. Microbiol.">
        <title>Undibacterium piscinae sp. nov., isolated from Korean shiner intestine.</title>
        <authorList>
            <person name="Lee S.Y."/>
            <person name="Kang W."/>
            <person name="Kim P.S."/>
            <person name="Kim H.S."/>
            <person name="Sung H."/>
            <person name="Shin N.R."/>
            <person name="Whon T.W."/>
            <person name="Yun J.H."/>
            <person name="Lee J.Y."/>
            <person name="Lee J.Y."/>
            <person name="Jung M.J."/>
            <person name="Jeong Y.S."/>
            <person name="Tak E.J."/>
            <person name="Han J.E."/>
            <person name="Hyun D.W."/>
            <person name="Kang M.S."/>
            <person name="Lee K.E."/>
            <person name="Lee B.H."/>
            <person name="Bae J.W."/>
        </authorList>
    </citation>
    <scope>NUCLEOTIDE SEQUENCE [LARGE SCALE GENOMIC DNA]</scope>
    <source>
        <strain evidence="2 3">S11R28</strain>
    </source>
</reference>
<feature type="chain" id="PRO_5027085711" description="Lipoprotein" evidence="1">
    <location>
        <begin position="20"/>
        <end position="60"/>
    </location>
</feature>